<comment type="caution">
    <text evidence="1">The sequence shown here is derived from an EMBL/GenBank/DDBJ whole genome shotgun (WGS) entry which is preliminary data.</text>
</comment>
<evidence type="ECO:0000313" key="2">
    <source>
        <dbReference type="Proteomes" id="UP000194798"/>
    </source>
</evidence>
<dbReference type="OrthoDB" id="9811542at2"/>
<gene>
    <name evidence="1" type="ORF">TPSD3_08645</name>
</gene>
<evidence type="ECO:0000313" key="1">
    <source>
        <dbReference type="EMBL" id="OUD14374.1"/>
    </source>
</evidence>
<dbReference type="RefSeq" id="WP_086488153.1">
    <property type="nucleotide sequence ID" value="NZ_MSLT01000012.1"/>
</dbReference>
<sequence length="216" mass="24782">MYTDYNSDIKELDVFGQINLAFKIIEILGQITKNYYGSLDGNVKIDLLEETYNLGLRSLKKIMTVFNEYTGFFEQEISRIIQDKSFSEKERNALSKRLIFEFATLISLGFVTKVANSAASKELSAIYEAVYKKDPNISKQLVNIAIELDFPNGLDTGKIINLASEIRNNHIPSMLLKMLVIRHIYKFHIPYDKRQKICDKLNIGIEKQKKALSSVK</sequence>
<accession>A0A251X9A2</accession>
<organism evidence="1 2">
    <name type="scientific">Thioflexithrix psekupsensis</name>
    <dbReference type="NCBI Taxonomy" id="1570016"/>
    <lineage>
        <taxon>Bacteria</taxon>
        <taxon>Pseudomonadati</taxon>
        <taxon>Pseudomonadota</taxon>
        <taxon>Gammaproteobacteria</taxon>
        <taxon>Thiotrichales</taxon>
        <taxon>Thioflexithrix</taxon>
    </lineage>
</organism>
<dbReference type="AlphaFoldDB" id="A0A251X9A2"/>
<dbReference type="EMBL" id="MSLT01000012">
    <property type="protein sequence ID" value="OUD14374.1"/>
    <property type="molecule type" value="Genomic_DNA"/>
</dbReference>
<protein>
    <submittedName>
        <fullName evidence="1">Uncharacterized protein</fullName>
    </submittedName>
</protein>
<name>A0A251X9A2_9GAMM</name>
<reference evidence="1 2" key="1">
    <citation type="submission" date="2016-12" db="EMBL/GenBank/DDBJ databases">
        <title>Thioflexothrix psekupsii D3 genome sequencing and assembly.</title>
        <authorList>
            <person name="Fomenkov A."/>
            <person name="Vincze T."/>
            <person name="Grabovich M."/>
            <person name="Anton B.P."/>
            <person name="Dubinina G."/>
            <person name="Orlova M."/>
            <person name="Belousova E."/>
            <person name="Roberts R.J."/>
        </authorList>
    </citation>
    <scope>NUCLEOTIDE SEQUENCE [LARGE SCALE GENOMIC DNA]</scope>
    <source>
        <strain evidence="1">D3</strain>
    </source>
</reference>
<proteinExistence type="predicted"/>
<keyword evidence="2" id="KW-1185">Reference proteome</keyword>
<dbReference type="Proteomes" id="UP000194798">
    <property type="component" value="Unassembled WGS sequence"/>
</dbReference>